<reference evidence="1" key="1">
    <citation type="submission" date="2015-04" db="EMBL/GenBank/DDBJ databases">
        <title>The genome sequence of the plant pathogenic Rhizarian Plasmodiophora brassicae reveals insights in its biotrophic life cycle and the origin of chitin synthesis.</title>
        <authorList>
            <person name="Schwelm A."/>
            <person name="Fogelqvist J."/>
            <person name="Knaust A."/>
            <person name="Julke S."/>
            <person name="Lilja T."/>
            <person name="Dhandapani V."/>
            <person name="Bonilla-Rosso G."/>
            <person name="Karlsson M."/>
            <person name="Shevchenko A."/>
            <person name="Choi S.R."/>
            <person name="Kim H.G."/>
            <person name="Park J.Y."/>
            <person name="Lim Y.P."/>
            <person name="Ludwig-Muller J."/>
            <person name="Dixelius C."/>
        </authorList>
    </citation>
    <scope>NUCLEOTIDE SEQUENCE</scope>
    <source>
        <tissue evidence="1">Potato root galls</tissue>
    </source>
</reference>
<name>A0A0H5RGF0_9EUKA</name>
<organism evidence="1">
    <name type="scientific">Spongospora subterranea</name>
    <dbReference type="NCBI Taxonomy" id="70186"/>
    <lineage>
        <taxon>Eukaryota</taxon>
        <taxon>Sar</taxon>
        <taxon>Rhizaria</taxon>
        <taxon>Endomyxa</taxon>
        <taxon>Phytomyxea</taxon>
        <taxon>Plasmodiophorida</taxon>
        <taxon>Plasmodiophoridae</taxon>
        <taxon>Spongospora</taxon>
    </lineage>
</organism>
<sequence length="107" mass="12609">GVQDTVVEYIKRWLEQLEPQGDWDSIPEEVQKNMIETGMNKAFPDRWAYDELDRFWTGNTGALVYWTDLILIPHAYIAIYPTTRKVDDIDNVAIKLWLSNLPEPLQW</sequence>
<evidence type="ECO:0000313" key="1">
    <source>
        <dbReference type="EMBL" id="CRZ13098.1"/>
    </source>
</evidence>
<dbReference type="EMBL" id="HACM01012656">
    <property type="protein sequence ID" value="CRZ13098.1"/>
    <property type="molecule type" value="Transcribed_RNA"/>
</dbReference>
<feature type="non-terminal residue" evidence="1">
    <location>
        <position position="107"/>
    </location>
</feature>
<proteinExistence type="predicted"/>
<protein>
    <submittedName>
        <fullName evidence="1">Uncharacterized protein</fullName>
    </submittedName>
</protein>
<feature type="non-terminal residue" evidence="1">
    <location>
        <position position="1"/>
    </location>
</feature>
<dbReference type="AlphaFoldDB" id="A0A0H5RGF0"/>
<accession>A0A0H5RGF0</accession>